<reference evidence="1" key="2">
    <citation type="submission" date="2020-09" db="EMBL/GenBank/DDBJ databases">
        <authorList>
            <person name="Sun Q."/>
            <person name="Kim S."/>
        </authorList>
    </citation>
    <scope>NUCLEOTIDE SEQUENCE</scope>
    <source>
        <strain evidence="1">KCTC 42249</strain>
    </source>
</reference>
<evidence type="ECO:0000313" key="2">
    <source>
        <dbReference type="Proteomes" id="UP000630142"/>
    </source>
</evidence>
<keyword evidence="2" id="KW-1185">Reference proteome</keyword>
<dbReference type="AlphaFoldDB" id="A0A8J3DYB0"/>
<organism evidence="1 2">
    <name type="scientific">Tianweitania populi</name>
    <dbReference type="NCBI Taxonomy" id="1607949"/>
    <lineage>
        <taxon>Bacteria</taxon>
        <taxon>Pseudomonadati</taxon>
        <taxon>Pseudomonadota</taxon>
        <taxon>Alphaproteobacteria</taxon>
        <taxon>Hyphomicrobiales</taxon>
        <taxon>Phyllobacteriaceae</taxon>
        <taxon>Tianweitania</taxon>
    </lineage>
</organism>
<dbReference type="EMBL" id="BMZQ01000001">
    <property type="protein sequence ID" value="GHD12254.1"/>
    <property type="molecule type" value="Genomic_DNA"/>
</dbReference>
<comment type="caution">
    <text evidence="1">The sequence shown here is derived from an EMBL/GenBank/DDBJ whole genome shotgun (WGS) entry which is preliminary data.</text>
</comment>
<gene>
    <name evidence="1" type="ORF">GCM10016234_16290</name>
</gene>
<evidence type="ECO:0000313" key="1">
    <source>
        <dbReference type="EMBL" id="GHD12254.1"/>
    </source>
</evidence>
<sequence>MWLRTLRSEPTDAVMCGSSVLTDTRMAIVTDLASWAEAGAESGKAKARAPAATPAKKAVRDINGMLQPF</sequence>
<reference evidence="1" key="1">
    <citation type="journal article" date="2014" name="Int. J. Syst. Evol. Microbiol.">
        <title>Complete genome sequence of Corynebacterium casei LMG S-19264T (=DSM 44701T), isolated from a smear-ripened cheese.</title>
        <authorList>
            <consortium name="US DOE Joint Genome Institute (JGI-PGF)"/>
            <person name="Walter F."/>
            <person name="Albersmeier A."/>
            <person name="Kalinowski J."/>
            <person name="Ruckert C."/>
        </authorList>
    </citation>
    <scope>NUCLEOTIDE SEQUENCE</scope>
    <source>
        <strain evidence="1">KCTC 42249</strain>
    </source>
</reference>
<protein>
    <submittedName>
        <fullName evidence="1">Uncharacterized protein</fullName>
    </submittedName>
</protein>
<proteinExistence type="predicted"/>
<name>A0A8J3DYB0_9HYPH</name>
<dbReference type="Proteomes" id="UP000630142">
    <property type="component" value="Unassembled WGS sequence"/>
</dbReference>
<accession>A0A8J3DYB0</accession>